<evidence type="ECO:0000256" key="1">
    <source>
        <dbReference type="SAM" id="MobiDB-lite"/>
    </source>
</evidence>
<protein>
    <submittedName>
        <fullName evidence="2">Uncharacterized protein</fullName>
    </submittedName>
</protein>
<feature type="compositionally biased region" description="Gly residues" evidence="1">
    <location>
        <begin position="48"/>
        <end position="72"/>
    </location>
</feature>
<accession>A0A5D0UP46</accession>
<comment type="caution">
    <text evidence="2">The sequence shown here is derived from an EMBL/GenBank/DDBJ whole genome shotgun (WGS) entry which is preliminary data.</text>
</comment>
<evidence type="ECO:0000313" key="3">
    <source>
        <dbReference type="Proteomes" id="UP000322634"/>
    </source>
</evidence>
<dbReference type="Proteomes" id="UP000322634">
    <property type="component" value="Unassembled WGS sequence"/>
</dbReference>
<sequence>MVRRGHIRPNPLLRAVPYATTWSLCRCGGARRAGRGGCGEAGNRATGRGAGGERLGRGRGAAGRRTGGPPGG</sequence>
<dbReference type="EMBL" id="VSFF01000001">
    <property type="protein sequence ID" value="TYC18809.1"/>
    <property type="molecule type" value="Genomic_DNA"/>
</dbReference>
<gene>
    <name evidence="2" type="ORF">FXF65_03465</name>
</gene>
<organism evidence="2 3">
    <name type="scientific">Actinomadura syzygii</name>
    <dbReference type="NCBI Taxonomy" id="1427538"/>
    <lineage>
        <taxon>Bacteria</taxon>
        <taxon>Bacillati</taxon>
        <taxon>Actinomycetota</taxon>
        <taxon>Actinomycetes</taxon>
        <taxon>Streptosporangiales</taxon>
        <taxon>Thermomonosporaceae</taxon>
        <taxon>Actinomadura</taxon>
    </lineage>
</organism>
<dbReference type="AlphaFoldDB" id="A0A5D0UP46"/>
<feature type="region of interest" description="Disordered" evidence="1">
    <location>
        <begin position="31"/>
        <end position="72"/>
    </location>
</feature>
<name>A0A5D0UP46_9ACTN</name>
<keyword evidence="3" id="KW-1185">Reference proteome</keyword>
<reference evidence="2 3" key="1">
    <citation type="submission" date="2019-08" db="EMBL/GenBank/DDBJ databases">
        <title>Actinomadura sp. nov. CYP1-5 isolated from mountain soil.</title>
        <authorList>
            <person name="Songsumanus A."/>
            <person name="Kuncharoen N."/>
            <person name="Kudo T."/>
            <person name="Yuki M."/>
            <person name="Igarashi Y."/>
            <person name="Tanasupawat S."/>
        </authorList>
    </citation>
    <scope>NUCLEOTIDE SEQUENCE [LARGE SCALE GENOMIC DNA]</scope>
    <source>
        <strain evidence="2 3">GKU157</strain>
    </source>
</reference>
<proteinExistence type="predicted"/>
<evidence type="ECO:0000313" key="2">
    <source>
        <dbReference type="EMBL" id="TYC18809.1"/>
    </source>
</evidence>